<reference evidence="1 2" key="1">
    <citation type="submission" date="2016-02" db="EMBL/GenBank/DDBJ databases">
        <title>Paenibacillus sp. LPB0068, isolated from Crassostrea gigas.</title>
        <authorList>
            <person name="Shin S.-K."/>
            <person name="Yi H."/>
        </authorList>
    </citation>
    <scope>NUCLEOTIDE SEQUENCE [LARGE SCALE GENOMIC DNA]</scope>
    <source>
        <strain evidence="1 2">LPB0068</strain>
    </source>
</reference>
<name>A0A167GR10_9BACL</name>
<proteinExistence type="predicted"/>
<dbReference type="STRING" id="1763538.LPB68_07135"/>
<evidence type="ECO:0000313" key="2">
    <source>
        <dbReference type="Proteomes" id="UP000077134"/>
    </source>
</evidence>
<keyword evidence="2" id="KW-1185">Reference proteome</keyword>
<sequence>MSTYINAAYTWNRSHIYGGGADHVVLLIEWEVASFKPTKSHLNSKPLNVQYYPFNGGTKVAKVKELRNNLLKKYI</sequence>
<dbReference type="RefSeq" id="WP_068654044.1">
    <property type="nucleotide sequence ID" value="NZ_CP017770.1"/>
</dbReference>
<dbReference type="AlphaFoldDB" id="A0A167GR10"/>
<dbReference type="OrthoDB" id="2632905at2"/>
<evidence type="ECO:0000313" key="1">
    <source>
        <dbReference type="EMBL" id="OAB77825.1"/>
    </source>
</evidence>
<dbReference type="KEGG" id="pcx:LPB68_07135"/>
<organism evidence="1 2">
    <name type="scientific">Paenibacillus crassostreae</name>
    <dbReference type="NCBI Taxonomy" id="1763538"/>
    <lineage>
        <taxon>Bacteria</taxon>
        <taxon>Bacillati</taxon>
        <taxon>Bacillota</taxon>
        <taxon>Bacilli</taxon>
        <taxon>Bacillales</taxon>
        <taxon>Paenibacillaceae</taxon>
        <taxon>Paenibacillus</taxon>
    </lineage>
</organism>
<dbReference type="Proteomes" id="UP000077134">
    <property type="component" value="Unassembled WGS sequence"/>
</dbReference>
<protein>
    <submittedName>
        <fullName evidence="1">Uncharacterized protein</fullName>
    </submittedName>
</protein>
<accession>A0A167GR10</accession>
<gene>
    <name evidence="1" type="ORF">PNBC_00215</name>
</gene>
<dbReference type="EMBL" id="LSFN01000001">
    <property type="protein sequence ID" value="OAB77825.1"/>
    <property type="molecule type" value="Genomic_DNA"/>
</dbReference>
<comment type="caution">
    <text evidence="1">The sequence shown here is derived from an EMBL/GenBank/DDBJ whole genome shotgun (WGS) entry which is preliminary data.</text>
</comment>